<name>A0ABW1ZEQ1_9DEIO</name>
<dbReference type="RefSeq" id="WP_224604492.1">
    <property type="nucleotide sequence ID" value="NZ_JAIQXV010000001.1"/>
</dbReference>
<dbReference type="InterPro" id="IPR043991">
    <property type="entry name" value="Gp3-like"/>
</dbReference>
<proteinExistence type="predicted"/>
<gene>
    <name evidence="1" type="ORF">ACFP90_02305</name>
</gene>
<accession>A0ABW1ZEQ1</accession>
<evidence type="ECO:0000313" key="2">
    <source>
        <dbReference type="Proteomes" id="UP001596317"/>
    </source>
</evidence>
<reference evidence="2" key="1">
    <citation type="journal article" date="2019" name="Int. J. Syst. Evol. Microbiol.">
        <title>The Global Catalogue of Microorganisms (GCM) 10K type strain sequencing project: providing services to taxonomists for standard genome sequencing and annotation.</title>
        <authorList>
            <consortium name="The Broad Institute Genomics Platform"/>
            <consortium name="The Broad Institute Genome Sequencing Center for Infectious Disease"/>
            <person name="Wu L."/>
            <person name="Ma J."/>
        </authorList>
    </citation>
    <scope>NUCLEOTIDE SEQUENCE [LARGE SCALE GENOMIC DNA]</scope>
    <source>
        <strain evidence="2">CCUG 63830</strain>
    </source>
</reference>
<evidence type="ECO:0000313" key="1">
    <source>
        <dbReference type="EMBL" id="MFC6659325.1"/>
    </source>
</evidence>
<dbReference type="Proteomes" id="UP001596317">
    <property type="component" value="Unassembled WGS sequence"/>
</dbReference>
<dbReference type="Pfam" id="PF18897">
    <property type="entry name" value="Gp3-like"/>
    <property type="match status" value="1"/>
</dbReference>
<dbReference type="EMBL" id="JBHSWB010000001">
    <property type="protein sequence ID" value="MFC6659325.1"/>
    <property type="molecule type" value="Genomic_DNA"/>
</dbReference>
<sequence>MTAIESTRTEEHITLLDVYAENGVREVTPRVDALATISAGAKAKNASNPTINRDGTISLHDPEGRASGLAATLAASGGKVLTIAFPFNDWDSVVQMRFAEYSASRLLCFGDQHSITEITDKGERKVHPAGTPEYDALRKRCKVTVNVYFVLAAWDLKDPQGGSMGPGVLFPDGLGFYRLRFTSRNSLDNLLNTWKLIKKMSGDRISGVPLDLQLVNREVSGPDGKRRNVPVWTFTMKPPQGLQLTSRNFQATLSQALKSGEELMLPAPDGDEIDAAFEVITPDQDEAPALTERQTRELTNGFNAAAVRTKYFAITNNTPYAHQPGRARLITAVTAYHYQGDTEHVTDSLSEVLNRADQALADVLLASAEAWAAGWEAQCGAIRRAYSAAKTAGKDTDALSTEFDGWRTDEEKAAELLDRLQALTA</sequence>
<comment type="caution">
    <text evidence="1">The sequence shown here is derived from an EMBL/GenBank/DDBJ whole genome shotgun (WGS) entry which is preliminary data.</text>
</comment>
<protein>
    <submittedName>
        <fullName evidence="1">Uncharacterized protein</fullName>
    </submittedName>
</protein>
<keyword evidence="2" id="KW-1185">Reference proteome</keyword>
<organism evidence="1 2">
    <name type="scientific">Deinococcus multiflagellatus</name>
    <dbReference type="NCBI Taxonomy" id="1656887"/>
    <lineage>
        <taxon>Bacteria</taxon>
        <taxon>Thermotogati</taxon>
        <taxon>Deinococcota</taxon>
        <taxon>Deinococci</taxon>
        <taxon>Deinococcales</taxon>
        <taxon>Deinococcaceae</taxon>
        <taxon>Deinococcus</taxon>
    </lineage>
</organism>